<dbReference type="InterPro" id="IPR017441">
    <property type="entry name" value="Protein_kinase_ATP_BS"/>
</dbReference>
<dbReference type="Gene3D" id="1.10.510.10">
    <property type="entry name" value="Transferase(Phosphotransferase) domain 1"/>
    <property type="match status" value="1"/>
</dbReference>
<dbReference type="GO" id="GO:0032968">
    <property type="term" value="P:positive regulation of transcription elongation by RNA polymerase II"/>
    <property type="evidence" value="ECO:0007669"/>
    <property type="project" value="TreeGrafter"/>
</dbReference>
<protein>
    <recommendedName>
        <fullName evidence="2">[RNA-polymerase]-subunit kinase</fullName>
        <ecNumber evidence="2">2.7.11.23</ecNumber>
    </recommendedName>
</protein>
<dbReference type="OrthoDB" id="204883at2759"/>
<dbReference type="InterPro" id="IPR000719">
    <property type="entry name" value="Prot_kinase_dom"/>
</dbReference>
<dbReference type="CDD" id="cd07840">
    <property type="entry name" value="STKc_CDK9_like"/>
    <property type="match status" value="1"/>
</dbReference>
<proteinExistence type="inferred from homology"/>
<feature type="domain" description="Protein kinase" evidence="11">
    <location>
        <begin position="214"/>
        <end position="501"/>
    </location>
</feature>
<feature type="non-terminal residue" evidence="12">
    <location>
        <position position="1"/>
    </location>
</feature>
<evidence type="ECO:0000256" key="4">
    <source>
        <dbReference type="ARBA" id="ARBA00022679"/>
    </source>
</evidence>
<evidence type="ECO:0000256" key="2">
    <source>
        <dbReference type="ARBA" id="ARBA00012409"/>
    </source>
</evidence>
<dbReference type="InterPro" id="IPR008271">
    <property type="entry name" value="Ser/Thr_kinase_AS"/>
</dbReference>
<gene>
    <name evidence="12" type="primary">CTK1</name>
    <name evidence="12" type="ORF">BGZ65_008993</name>
</gene>
<dbReference type="FunFam" id="1.10.510.10:FF:000415">
    <property type="entry name" value="CMGC/CDK/CRK7 protein kinase, variant"/>
    <property type="match status" value="1"/>
</dbReference>
<dbReference type="PROSITE" id="PS00107">
    <property type="entry name" value="PROTEIN_KINASE_ATP"/>
    <property type="match status" value="1"/>
</dbReference>
<keyword evidence="3" id="KW-0723">Serine/threonine-protein kinase</keyword>
<feature type="compositionally biased region" description="Basic and acidic residues" evidence="10">
    <location>
        <begin position="72"/>
        <end position="103"/>
    </location>
</feature>
<dbReference type="InterPro" id="IPR011009">
    <property type="entry name" value="Kinase-like_dom_sf"/>
</dbReference>
<evidence type="ECO:0000256" key="10">
    <source>
        <dbReference type="SAM" id="MobiDB-lite"/>
    </source>
</evidence>
<accession>A0A9P6JGI5</accession>
<evidence type="ECO:0000313" key="12">
    <source>
        <dbReference type="EMBL" id="KAF9973925.1"/>
    </source>
</evidence>
<dbReference type="GO" id="GO:0008024">
    <property type="term" value="C:cyclin/CDK positive transcription elongation factor complex"/>
    <property type="evidence" value="ECO:0007669"/>
    <property type="project" value="TreeGrafter"/>
</dbReference>
<feature type="compositionally biased region" description="Low complexity" evidence="10">
    <location>
        <begin position="580"/>
        <end position="592"/>
    </location>
</feature>
<keyword evidence="13" id="KW-1185">Reference proteome</keyword>
<feature type="compositionally biased region" description="Basic residues" evidence="10">
    <location>
        <begin position="528"/>
        <end position="544"/>
    </location>
</feature>
<dbReference type="EMBL" id="JAAAHW010004490">
    <property type="protein sequence ID" value="KAF9973925.1"/>
    <property type="molecule type" value="Genomic_DNA"/>
</dbReference>
<keyword evidence="4" id="KW-0808">Transferase</keyword>
<dbReference type="SMART" id="SM00220">
    <property type="entry name" value="S_TKc"/>
    <property type="match status" value="1"/>
</dbReference>
<name>A0A9P6JGI5_9FUNG</name>
<keyword evidence="6 12" id="KW-0418">Kinase</keyword>
<evidence type="ECO:0000256" key="3">
    <source>
        <dbReference type="ARBA" id="ARBA00022527"/>
    </source>
</evidence>
<feature type="region of interest" description="Disordered" evidence="10">
    <location>
        <begin position="524"/>
        <end position="592"/>
    </location>
</feature>
<evidence type="ECO:0000256" key="1">
    <source>
        <dbReference type="ARBA" id="ARBA00006485"/>
    </source>
</evidence>
<feature type="compositionally biased region" description="Basic and acidic residues" evidence="10">
    <location>
        <begin position="114"/>
        <end position="131"/>
    </location>
</feature>
<evidence type="ECO:0000256" key="7">
    <source>
        <dbReference type="ARBA" id="ARBA00022840"/>
    </source>
</evidence>
<evidence type="ECO:0000256" key="5">
    <source>
        <dbReference type="ARBA" id="ARBA00022741"/>
    </source>
</evidence>
<evidence type="ECO:0000256" key="9">
    <source>
        <dbReference type="PROSITE-ProRule" id="PRU10141"/>
    </source>
</evidence>
<feature type="non-terminal residue" evidence="12">
    <location>
        <position position="641"/>
    </location>
</feature>
<dbReference type="AlphaFoldDB" id="A0A9P6JGI5"/>
<feature type="region of interest" description="Disordered" evidence="10">
    <location>
        <begin position="1"/>
        <end position="131"/>
    </location>
</feature>
<dbReference type="Pfam" id="PF00069">
    <property type="entry name" value="Pkinase"/>
    <property type="match status" value="1"/>
</dbReference>
<comment type="caution">
    <text evidence="12">The sequence shown here is derived from an EMBL/GenBank/DDBJ whole genome shotgun (WGS) entry which is preliminary data.</text>
</comment>
<dbReference type="InterPro" id="IPR050108">
    <property type="entry name" value="CDK"/>
</dbReference>
<sequence length="641" mass="71876">IPGAPAAAFPTNGQPPPPPPPPPHPPVAPPGYIPQHSAAVSAPAPPADPGYAHPSGNAPPPPRRSTADDEYYPSHDHYYRHSRPHYRDGWHGRDGDHRYDSRRPHNRWPPRYASDYDRHNRAPSPRSRERYDYGYQENGVQGVVGTDPGYPPSAPHDMHVVHPDVRRSPHLAHQEPGYTAPFPMVVDTVLQHVPVQSAPPTPIAPTSQRGEDLYERVGQVGEGTYGKVYKARNKQTGEFVALKRIRMEAEKDGFPITAMREIKLLQSLSHRHVVRLKELMVSKGAVYMVFEYMDHDLTGILGHPQLKFGHEHIKCLMKQLLEGLGFLHHKGVLHRDIKGSNLLVNRLGELKLADFGLARVFQKKVRRDYTNRVITLWYRPPELILGATEYGPEVDMWSAGCIMVELFTRKPIFQGHNEITQLEHIWKTMGTPQKETWPEVDTYPWYELVKHVSSETRVPRFRDMFGKIMTPAALDLAEALLSLNPKRRPTAVEALTKFAYFTEEGPPPCNPEDLPKIEGDWHEYESKQRKKANAKPKQHHHPRQHPGDGEKADQPEHGKPGEAARQPSSKKHLLSGELKPSSAPPASSNVPVGLVVMSGSHVAETITAPVEQKQELSVSHPPPKVTETIIVPPAVSPSYLP</sequence>
<dbReference type="PANTHER" id="PTHR24056:SF546">
    <property type="entry name" value="CYCLIN-DEPENDENT KINASE 12"/>
    <property type="match status" value="1"/>
</dbReference>
<dbReference type="GO" id="GO:0030332">
    <property type="term" value="F:cyclin binding"/>
    <property type="evidence" value="ECO:0007669"/>
    <property type="project" value="TreeGrafter"/>
</dbReference>
<organism evidence="12 13">
    <name type="scientific">Modicella reniformis</name>
    <dbReference type="NCBI Taxonomy" id="1440133"/>
    <lineage>
        <taxon>Eukaryota</taxon>
        <taxon>Fungi</taxon>
        <taxon>Fungi incertae sedis</taxon>
        <taxon>Mucoromycota</taxon>
        <taxon>Mortierellomycotina</taxon>
        <taxon>Mortierellomycetes</taxon>
        <taxon>Mortierellales</taxon>
        <taxon>Mortierellaceae</taxon>
        <taxon>Modicella</taxon>
    </lineage>
</organism>
<feature type="binding site" evidence="9">
    <location>
        <position position="243"/>
    </location>
    <ligand>
        <name>ATP</name>
        <dbReference type="ChEBI" id="CHEBI:30616"/>
    </ligand>
</feature>
<dbReference type="PROSITE" id="PS50011">
    <property type="entry name" value="PROTEIN_KINASE_DOM"/>
    <property type="match status" value="1"/>
</dbReference>
<evidence type="ECO:0000256" key="8">
    <source>
        <dbReference type="ARBA" id="ARBA00049280"/>
    </source>
</evidence>
<feature type="compositionally biased region" description="Pro residues" evidence="10">
    <location>
        <begin position="13"/>
        <end position="32"/>
    </location>
</feature>
<dbReference type="GO" id="GO:0008353">
    <property type="term" value="F:RNA polymerase II CTD heptapeptide repeat kinase activity"/>
    <property type="evidence" value="ECO:0007669"/>
    <property type="project" value="UniProtKB-EC"/>
</dbReference>
<dbReference type="Gene3D" id="3.30.200.20">
    <property type="entry name" value="Phosphorylase Kinase, domain 1"/>
    <property type="match status" value="1"/>
</dbReference>
<dbReference type="FunFam" id="3.30.200.20:FF:000270">
    <property type="entry name" value="Serine/threonine-protein kinase bur1"/>
    <property type="match status" value="1"/>
</dbReference>
<evidence type="ECO:0000259" key="11">
    <source>
        <dbReference type="PROSITE" id="PS50011"/>
    </source>
</evidence>
<dbReference type="EC" id="2.7.11.23" evidence="2"/>
<evidence type="ECO:0000313" key="13">
    <source>
        <dbReference type="Proteomes" id="UP000749646"/>
    </source>
</evidence>
<dbReference type="GO" id="GO:0005524">
    <property type="term" value="F:ATP binding"/>
    <property type="evidence" value="ECO:0007669"/>
    <property type="project" value="UniProtKB-UniRule"/>
</dbReference>
<dbReference type="Proteomes" id="UP000749646">
    <property type="component" value="Unassembled WGS sequence"/>
</dbReference>
<keyword evidence="7 9" id="KW-0067">ATP-binding</keyword>
<feature type="compositionally biased region" description="Basic and acidic residues" evidence="10">
    <location>
        <begin position="545"/>
        <end position="562"/>
    </location>
</feature>
<dbReference type="PROSITE" id="PS00108">
    <property type="entry name" value="PROTEIN_KINASE_ST"/>
    <property type="match status" value="1"/>
</dbReference>
<comment type="catalytic activity">
    <reaction evidence="8">
        <text>[DNA-directed RNA polymerase] + ATP = phospho-[DNA-directed RNA polymerase] + ADP + H(+)</text>
        <dbReference type="Rhea" id="RHEA:10216"/>
        <dbReference type="Rhea" id="RHEA-COMP:11321"/>
        <dbReference type="Rhea" id="RHEA-COMP:11322"/>
        <dbReference type="ChEBI" id="CHEBI:15378"/>
        <dbReference type="ChEBI" id="CHEBI:30616"/>
        <dbReference type="ChEBI" id="CHEBI:43176"/>
        <dbReference type="ChEBI" id="CHEBI:68546"/>
        <dbReference type="ChEBI" id="CHEBI:456216"/>
        <dbReference type="EC" id="2.7.11.23"/>
    </reaction>
</comment>
<keyword evidence="5 9" id="KW-0547">Nucleotide-binding</keyword>
<reference evidence="12" key="1">
    <citation type="journal article" date="2020" name="Fungal Divers.">
        <title>Resolving the Mortierellaceae phylogeny through synthesis of multi-gene phylogenetics and phylogenomics.</title>
        <authorList>
            <person name="Vandepol N."/>
            <person name="Liber J."/>
            <person name="Desiro A."/>
            <person name="Na H."/>
            <person name="Kennedy M."/>
            <person name="Barry K."/>
            <person name="Grigoriev I.V."/>
            <person name="Miller A.N."/>
            <person name="O'Donnell K."/>
            <person name="Stajich J.E."/>
            <person name="Bonito G."/>
        </authorList>
    </citation>
    <scope>NUCLEOTIDE SEQUENCE</scope>
    <source>
        <strain evidence="12">MES-2147</strain>
    </source>
</reference>
<evidence type="ECO:0000256" key="6">
    <source>
        <dbReference type="ARBA" id="ARBA00022777"/>
    </source>
</evidence>
<dbReference type="PANTHER" id="PTHR24056">
    <property type="entry name" value="CELL DIVISION PROTEIN KINASE"/>
    <property type="match status" value="1"/>
</dbReference>
<comment type="similarity">
    <text evidence="1">Belongs to the protein kinase superfamily. CMGC Ser/Thr protein kinase family. CDC2/CDKX subfamily.</text>
</comment>
<dbReference type="SUPFAM" id="SSF56112">
    <property type="entry name" value="Protein kinase-like (PK-like)"/>
    <property type="match status" value="1"/>
</dbReference>